<name>A0ABZ2STT7_9ENTE</name>
<reference evidence="3 4" key="2">
    <citation type="submission" date="2024-03" db="EMBL/GenBank/DDBJ databases">
        <title>The Genome Sequence of Enterococcus sp. DIV2402.</title>
        <authorList>
            <consortium name="The Broad Institute Genomics Platform"/>
            <consortium name="The Broad Institute Microbial Omics Core"/>
            <consortium name="The Broad Institute Genomic Center for Infectious Diseases"/>
            <person name="Earl A."/>
            <person name="Manson A."/>
            <person name="Gilmore M."/>
            <person name="Schwartman J."/>
            <person name="Shea T."/>
            <person name="Abouelleil A."/>
            <person name="Cao P."/>
            <person name="Chapman S."/>
            <person name="Cusick C."/>
            <person name="Young S."/>
            <person name="Neafsey D."/>
            <person name="Nusbaum C."/>
            <person name="Birren B."/>
        </authorList>
    </citation>
    <scope>NUCLEOTIDE SEQUENCE [LARGE SCALE GENOMIC DNA]</scope>
    <source>
        <strain evidence="3 4">DIV2402</strain>
    </source>
</reference>
<dbReference type="PANTHER" id="PTHR13774:SF17">
    <property type="entry name" value="PHENAZINE BIOSYNTHESIS-LIKE DOMAIN-CONTAINING PROTEIN"/>
    <property type="match status" value="1"/>
</dbReference>
<dbReference type="NCBIfam" id="TIGR00654">
    <property type="entry name" value="PhzF_family"/>
    <property type="match status" value="1"/>
</dbReference>
<dbReference type="InterPro" id="IPR003719">
    <property type="entry name" value="Phenazine_PhzF-like"/>
</dbReference>
<comment type="similarity">
    <text evidence="1">Belongs to the PhzF family.</text>
</comment>
<evidence type="ECO:0000313" key="4">
    <source>
        <dbReference type="Proteomes" id="UP000664701"/>
    </source>
</evidence>
<dbReference type="Gene3D" id="3.10.310.10">
    <property type="entry name" value="Diaminopimelate Epimerase, Chain A, domain 1"/>
    <property type="match status" value="2"/>
</dbReference>
<gene>
    <name evidence="3" type="ORF">DOK78_001952</name>
</gene>
<organism evidence="3 4">
    <name type="scientific">Candidatus Enterococcus lowellii</name>
    <dbReference type="NCBI Taxonomy" id="2230877"/>
    <lineage>
        <taxon>Bacteria</taxon>
        <taxon>Bacillati</taxon>
        <taxon>Bacillota</taxon>
        <taxon>Bacilli</taxon>
        <taxon>Lactobacillales</taxon>
        <taxon>Enterococcaceae</taxon>
        <taxon>Enterococcus</taxon>
    </lineage>
</organism>
<keyword evidence="4" id="KW-1185">Reference proteome</keyword>
<dbReference type="SUPFAM" id="SSF54506">
    <property type="entry name" value="Diaminopimelate epimerase-like"/>
    <property type="match status" value="1"/>
</dbReference>
<dbReference type="EMBL" id="CP147251">
    <property type="protein sequence ID" value="WYJ77314.1"/>
    <property type="molecule type" value="Genomic_DNA"/>
</dbReference>
<dbReference type="PANTHER" id="PTHR13774">
    <property type="entry name" value="PHENAZINE BIOSYNTHESIS PROTEIN"/>
    <property type="match status" value="1"/>
</dbReference>
<evidence type="ECO:0000256" key="1">
    <source>
        <dbReference type="ARBA" id="ARBA00008270"/>
    </source>
</evidence>
<sequence>MKIQVEHIDAFSSLPNKGNPAGVVLNGDDYTEAEMLKIAATVGFNETAFVCQSEIADFQFRYFTPGHEMNLCGHGTIGAVYSLYRHNRFAAKKFTIETKAGVLPIQATVEKEQLVVTMQQTTPKFRKFNGSTALLAKGLGLTETAIDSRYPIVYGNTGIWTLVVPIKELASFQQMVPNNQQFPEILTEIPTTSIHPFCFETVHSDNDLHARHFSSPYSGTVEDPVTGTASGVLGAYYQTYVKKQTSPQTIFVEQGIEMNRDGQVVVHVTGDDQLQIAISGTAVYVDTIVINL</sequence>
<dbReference type="RefSeq" id="WP_207940541.1">
    <property type="nucleotide sequence ID" value="NZ_CP147251.1"/>
</dbReference>
<reference evidence="3 4" key="1">
    <citation type="submission" date="2021-03" db="EMBL/GenBank/DDBJ databases">
        <authorList>
            <person name="Gilmore M.S."/>
            <person name="Schwartzman J."/>
            <person name="Van Tyne D."/>
            <person name="Martin M."/>
            <person name="Earl A.M."/>
            <person name="Manson A.L."/>
            <person name="Straub T."/>
            <person name="Salamzade R."/>
            <person name="Saavedra J."/>
            <person name="Lebreton F."/>
            <person name="Prichula J."/>
            <person name="Schaufler K."/>
            <person name="Gaca A."/>
            <person name="Sgardioli B."/>
            <person name="Wagenaar J."/>
            <person name="Strong T."/>
        </authorList>
    </citation>
    <scope>NUCLEOTIDE SEQUENCE [LARGE SCALE GENOMIC DNA]</scope>
    <source>
        <strain evidence="3 4">DIV2402</strain>
    </source>
</reference>
<dbReference type="PIRSF" id="PIRSF016184">
    <property type="entry name" value="PhzC_PhzF"/>
    <property type="match status" value="1"/>
</dbReference>
<evidence type="ECO:0000256" key="2">
    <source>
        <dbReference type="ARBA" id="ARBA00023235"/>
    </source>
</evidence>
<evidence type="ECO:0008006" key="5">
    <source>
        <dbReference type="Google" id="ProtNLM"/>
    </source>
</evidence>
<dbReference type="Proteomes" id="UP000664701">
    <property type="component" value="Chromosome"/>
</dbReference>
<evidence type="ECO:0000313" key="3">
    <source>
        <dbReference type="EMBL" id="WYJ77314.1"/>
    </source>
</evidence>
<dbReference type="Pfam" id="PF02567">
    <property type="entry name" value="PhzC-PhzF"/>
    <property type="match status" value="1"/>
</dbReference>
<keyword evidence="2" id="KW-0413">Isomerase</keyword>
<proteinExistence type="inferred from homology"/>
<accession>A0ABZ2STT7</accession>
<protein>
    <recommendedName>
        <fullName evidence="5">PhzF family phenazine biosynthesis isomerase</fullName>
    </recommendedName>
</protein>